<evidence type="ECO:0000313" key="6">
    <source>
        <dbReference type="EMBL" id="SLN13740.1"/>
    </source>
</evidence>
<comment type="cofactor">
    <cofactor evidence="1">
        <name>Mg(2+)</name>
        <dbReference type="ChEBI" id="CHEBI:18420"/>
    </cofactor>
</comment>
<dbReference type="InterPro" id="IPR041492">
    <property type="entry name" value="HAD_2"/>
</dbReference>
<evidence type="ECO:0000256" key="2">
    <source>
        <dbReference type="ARBA" id="ARBA00006171"/>
    </source>
</evidence>
<dbReference type="EC" id="3.1.3.-" evidence="6"/>
<dbReference type="Gene3D" id="3.40.50.1000">
    <property type="entry name" value="HAD superfamily/HAD-like"/>
    <property type="match status" value="1"/>
</dbReference>
<gene>
    <name evidence="6" type="ORF">PAM7066_00208</name>
</gene>
<dbReference type="EMBL" id="FWFV01000001">
    <property type="protein sequence ID" value="SLN13740.1"/>
    <property type="molecule type" value="Genomic_DNA"/>
</dbReference>
<dbReference type="InterPro" id="IPR006439">
    <property type="entry name" value="HAD-SF_hydro_IA"/>
</dbReference>
<keyword evidence="3" id="KW-0479">Metal-binding</keyword>
<keyword evidence="7" id="KW-1185">Reference proteome</keyword>
<comment type="similarity">
    <text evidence="2">Belongs to the HAD-like hydrolase superfamily. CbbY/CbbZ/Gph/YieH family.</text>
</comment>
<organism evidence="6 7">
    <name type="scientific">Palleronia marisminoris</name>
    <dbReference type="NCBI Taxonomy" id="315423"/>
    <lineage>
        <taxon>Bacteria</taxon>
        <taxon>Pseudomonadati</taxon>
        <taxon>Pseudomonadota</taxon>
        <taxon>Alphaproteobacteria</taxon>
        <taxon>Rhodobacterales</taxon>
        <taxon>Roseobacteraceae</taxon>
        <taxon>Palleronia</taxon>
    </lineage>
</organism>
<reference evidence="6 7" key="1">
    <citation type="submission" date="2017-03" db="EMBL/GenBank/DDBJ databases">
        <authorList>
            <person name="Afonso C.L."/>
            <person name="Miller P.J."/>
            <person name="Scott M.A."/>
            <person name="Spackman E."/>
            <person name="Goraichik I."/>
            <person name="Dimitrov K.M."/>
            <person name="Suarez D.L."/>
            <person name="Swayne D.E."/>
        </authorList>
    </citation>
    <scope>NUCLEOTIDE SEQUENCE [LARGE SCALE GENOMIC DNA]</scope>
    <source>
        <strain evidence="6 7">CECT 7066</strain>
    </source>
</reference>
<evidence type="ECO:0000256" key="4">
    <source>
        <dbReference type="ARBA" id="ARBA00022842"/>
    </source>
</evidence>
<dbReference type="InterPro" id="IPR036412">
    <property type="entry name" value="HAD-like_sf"/>
</dbReference>
<dbReference type="SFLD" id="SFLDG01129">
    <property type="entry name" value="C1.5:_HAD__Beta-PGM__Phosphata"/>
    <property type="match status" value="1"/>
</dbReference>
<dbReference type="GO" id="GO:0016787">
    <property type="term" value="F:hydrolase activity"/>
    <property type="evidence" value="ECO:0007669"/>
    <property type="project" value="UniProtKB-KW"/>
</dbReference>
<dbReference type="InterPro" id="IPR023214">
    <property type="entry name" value="HAD_sf"/>
</dbReference>
<evidence type="ECO:0000313" key="7">
    <source>
        <dbReference type="Proteomes" id="UP000193870"/>
    </source>
</evidence>
<dbReference type="SFLD" id="SFLDG01135">
    <property type="entry name" value="C1.5.6:_HAD__Beta-PGM__Phospha"/>
    <property type="match status" value="1"/>
</dbReference>
<dbReference type="Proteomes" id="UP000193870">
    <property type="component" value="Unassembled WGS sequence"/>
</dbReference>
<dbReference type="AlphaFoldDB" id="A0A1Y5RBS5"/>
<dbReference type="InterPro" id="IPR023198">
    <property type="entry name" value="PGP-like_dom2"/>
</dbReference>
<dbReference type="Pfam" id="PF13419">
    <property type="entry name" value="HAD_2"/>
    <property type="match status" value="1"/>
</dbReference>
<keyword evidence="6" id="KW-0378">Hydrolase</keyword>
<keyword evidence="5" id="KW-0119">Carbohydrate metabolism</keyword>
<proteinExistence type="inferred from homology"/>
<evidence type="ECO:0000256" key="1">
    <source>
        <dbReference type="ARBA" id="ARBA00001946"/>
    </source>
</evidence>
<dbReference type="RefSeq" id="WP_085852258.1">
    <property type="nucleotide sequence ID" value="NZ_FOPF01000001.1"/>
</dbReference>
<evidence type="ECO:0000256" key="5">
    <source>
        <dbReference type="ARBA" id="ARBA00023277"/>
    </source>
</evidence>
<dbReference type="SFLD" id="SFLDS00003">
    <property type="entry name" value="Haloacid_Dehalogenase"/>
    <property type="match status" value="1"/>
</dbReference>
<dbReference type="PRINTS" id="PR00413">
    <property type="entry name" value="HADHALOGNASE"/>
</dbReference>
<dbReference type="OrthoDB" id="9782449at2"/>
<evidence type="ECO:0000256" key="3">
    <source>
        <dbReference type="ARBA" id="ARBA00022723"/>
    </source>
</evidence>
<protein>
    <submittedName>
        <fullName evidence="6">Phosphorylated carbohydrates phosphatase</fullName>
        <ecNumber evidence="6">3.1.3.-</ecNumber>
    </submittedName>
</protein>
<dbReference type="PANTHER" id="PTHR46193">
    <property type="entry name" value="6-PHOSPHOGLUCONATE PHOSPHATASE"/>
    <property type="match status" value="1"/>
</dbReference>
<dbReference type="Gene3D" id="1.10.150.240">
    <property type="entry name" value="Putative phosphatase, domain 2"/>
    <property type="match status" value="1"/>
</dbReference>
<sequence length="219" mass="23345">MTLAFLFDLDGTLIHSDPIHATVFVELFAEHGVQIDEAHYYDNIHGRLNDDIFGDAFPGTDPRAMADEKEARFRARLGSEASPVAGLLPLLDRIAAEGWGSAIVTNAPRANAEAMLAALGLADRFDTIVVADELARGKPDPLPYQIALDRLGATASRALAFEDSPSGVTAATRAGIPTLGLRSSLSHDRLLEAGAVATLADFSDPALAPWIDRITKETT</sequence>
<dbReference type="STRING" id="315423.SAMN04488020_101206"/>
<dbReference type="InterPro" id="IPR051600">
    <property type="entry name" value="Beta-PGM-like"/>
</dbReference>
<keyword evidence="4" id="KW-0460">Magnesium</keyword>
<dbReference type="GO" id="GO:0046872">
    <property type="term" value="F:metal ion binding"/>
    <property type="evidence" value="ECO:0007669"/>
    <property type="project" value="UniProtKB-KW"/>
</dbReference>
<dbReference type="NCBIfam" id="TIGR01509">
    <property type="entry name" value="HAD-SF-IA-v3"/>
    <property type="match status" value="1"/>
</dbReference>
<dbReference type="PANTHER" id="PTHR46193:SF18">
    <property type="entry name" value="HEXITOL PHOSPHATASE B"/>
    <property type="match status" value="1"/>
</dbReference>
<accession>A0A1Y5RBS5</accession>
<name>A0A1Y5RBS5_9RHOB</name>
<dbReference type="SUPFAM" id="SSF56784">
    <property type="entry name" value="HAD-like"/>
    <property type="match status" value="1"/>
</dbReference>